<dbReference type="SMART" id="SM00411">
    <property type="entry name" value="BHL"/>
    <property type="match status" value="1"/>
</dbReference>
<comment type="caution">
    <text evidence="4">The sequence shown here is derived from an EMBL/GenBank/DDBJ whole genome shotgun (WGS) entry which is preliminary data.</text>
</comment>
<name>A0A6P0HMM3_9ACTN</name>
<keyword evidence="2 4" id="KW-0238">DNA-binding</keyword>
<dbReference type="PRINTS" id="PR01727">
    <property type="entry name" value="DNABINDINGHU"/>
</dbReference>
<dbReference type="Proteomes" id="UP000468687">
    <property type="component" value="Unassembled WGS sequence"/>
</dbReference>
<dbReference type="EMBL" id="JAAGXA010000013">
    <property type="protein sequence ID" value="NEN79928.1"/>
    <property type="molecule type" value="Genomic_DNA"/>
</dbReference>
<dbReference type="GO" id="GO:0003677">
    <property type="term" value="F:DNA binding"/>
    <property type="evidence" value="ECO:0007669"/>
    <property type="project" value="UniProtKB-KW"/>
</dbReference>
<evidence type="ECO:0000256" key="3">
    <source>
        <dbReference type="RuleBase" id="RU003939"/>
    </source>
</evidence>
<dbReference type="InterPro" id="IPR020816">
    <property type="entry name" value="Histone-like_DNA-bd_CS"/>
</dbReference>
<dbReference type="SUPFAM" id="SSF47729">
    <property type="entry name" value="IHF-like DNA-binding proteins"/>
    <property type="match status" value="1"/>
</dbReference>
<dbReference type="GO" id="GO:0030261">
    <property type="term" value="P:chromosome condensation"/>
    <property type="evidence" value="ECO:0007669"/>
    <property type="project" value="UniProtKB-KW"/>
</dbReference>
<dbReference type="RefSeq" id="WP_163773480.1">
    <property type="nucleotide sequence ID" value="NZ_JAAGXA010000013.1"/>
</dbReference>
<keyword evidence="5" id="KW-1185">Reference proteome</keyword>
<dbReference type="InterPro" id="IPR010992">
    <property type="entry name" value="IHF-like_DNA-bd_dom_sf"/>
</dbReference>
<accession>A0A6P0HMM3</accession>
<evidence type="ECO:0000256" key="1">
    <source>
        <dbReference type="ARBA" id="ARBA00023067"/>
    </source>
</evidence>
<comment type="similarity">
    <text evidence="3">Belongs to the bacterial histone-like protein family.</text>
</comment>
<gene>
    <name evidence="4" type="ORF">G3T38_16800</name>
</gene>
<dbReference type="InterPro" id="IPR000119">
    <property type="entry name" value="Hist_DNA-bd"/>
</dbReference>
<dbReference type="GO" id="GO:0030527">
    <property type="term" value="F:structural constituent of chromatin"/>
    <property type="evidence" value="ECO:0007669"/>
    <property type="project" value="InterPro"/>
</dbReference>
<dbReference type="PROSITE" id="PS00045">
    <property type="entry name" value="HISTONE_LIKE"/>
    <property type="match status" value="1"/>
</dbReference>
<protein>
    <submittedName>
        <fullName evidence="4">HU family DNA-binding protein</fullName>
    </submittedName>
</protein>
<dbReference type="AlphaFoldDB" id="A0A6P0HMM3"/>
<dbReference type="Pfam" id="PF00216">
    <property type="entry name" value="Bac_DNA_binding"/>
    <property type="match status" value="1"/>
</dbReference>
<proteinExistence type="inferred from homology"/>
<sequence>MNKKELVDQVASATGLGKGEAESAANAVFDAIAKALAGGDKVAVAGFGTFETRERAARTGRNPQTGEEIQIAASTTPAFKAAAALKKQVSGS</sequence>
<evidence type="ECO:0000256" key="2">
    <source>
        <dbReference type="ARBA" id="ARBA00023125"/>
    </source>
</evidence>
<evidence type="ECO:0000313" key="5">
    <source>
        <dbReference type="Proteomes" id="UP000468687"/>
    </source>
</evidence>
<dbReference type="Gene3D" id="4.10.520.10">
    <property type="entry name" value="IHF-like DNA-binding proteins"/>
    <property type="match status" value="1"/>
</dbReference>
<keyword evidence="1" id="KW-0226">DNA condensation</keyword>
<organism evidence="4 5">
    <name type="scientific">Nocardioides zeae</name>
    <dbReference type="NCBI Taxonomy" id="1457234"/>
    <lineage>
        <taxon>Bacteria</taxon>
        <taxon>Bacillati</taxon>
        <taxon>Actinomycetota</taxon>
        <taxon>Actinomycetes</taxon>
        <taxon>Propionibacteriales</taxon>
        <taxon>Nocardioidaceae</taxon>
        <taxon>Nocardioides</taxon>
    </lineage>
</organism>
<evidence type="ECO:0000313" key="4">
    <source>
        <dbReference type="EMBL" id="NEN79928.1"/>
    </source>
</evidence>
<reference evidence="4 5" key="1">
    <citation type="journal article" date="2014" name="Int. J. Syst. Evol. Microbiol.">
        <title>Nocardioides zeae sp. nov., isolated from the stem of Zea mays.</title>
        <authorList>
            <person name="Glaeser S.P."/>
            <person name="McInroy J.A."/>
            <person name="Busse H.J."/>
            <person name="Kampfer P."/>
        </authorList>
    </citation>
    <scope>NUCLEOTIDE SEQUENCE [LARGE SCALE GENOMIC DNA]</scope>
    <source>
        <strain evidence="4 5">JCM 30728</strain>
    </source>
</reference>
<dbReference type="CDD" id="cd13831">
    <property type="entry name" value="HU"/>
    <property type="match status" value="1"/>
</dbReference>
<dbReference type="PANTHER" id="PTHR33175:SF3">
    <property type="entry name" value="DNA-BINDING PROTEIN HU-BETA"/>
    <property type="match status" value="1"/>
</dbReference>
<dbReference type="PANTHER" id="PTHR33175">
    <property type="entry name" value="DNA-BINDING PROTEIN HU"/>
    <property type="match status" value="1"/>
</dbReference>